<accession>A0ABV2H771</accession>
<keyword evidence="1" id="KW-0732">Signal</keyword>
<dbReference type="RefSeq" id="WP_354532162.1">
    <property type="nucleotide sequence ID" value="NZ_JBEPLJ010000009.1"/>
</dbReference>
<reference evidence="2 3" key="1">
    <citation type="submission" date="2024-06" db="EMBL/GenBank/DDBJ databases">
        <title>Genomic Encyclopedia of Type Strains, Phase IV (KMG-IV): sequencing the most valuable type-strain genomes for metagenomic binning, comparative biology and taxonomic classification.</title>
        <authorList>
            <person name="Goeker M."/>
        </authorList>
    </citation>
    <scope>NUCLEOTIDE SEQUENCE [LARGE SCALE GENOMIC DNA]</scope>
    <source>
        <strain evidence="2 3">DSM 105042</strain>
    </source>
</reference>
<feature type="signal peptide" evidence="1">
    <location>
        <begin position="1"/>
        <end position="31"/>
    </location>
</feature>
<feature type="chain" id="PRO_5047025942" description="CopL family metal-binding regulatory protein" evidence="1">
    <location>
        <begin position="32"/>
        <end position="129"/>
    </location>
</feature>
<evidence type="ECO:0000313" key="2">
    <source>
        <dbReference type="EMBL" id="MET3586391.1"/>
    </source>
</evidence>
<dbReference type="EMBL" id="JBEPLJ010000009">
    <property type="protein sequence ID" value="MET3586391.1"/>
    <property type="molecule type" value="Genomic_DNA"/>
</dbReference>
<gene>
    <name evidence="2" type="ORF">ABID21_002509</name>
</gene>
<dbReference type="Proteomes" id="UP001549031">
    <property type="component" value="Unassembled WGS sequence"/>
</dbReference>
<evidence type="ECO:0000313" key="3">
    <source>
        <dbReference type="Proteomes" id="UP001549031"/>
    </source>
</evidence>
<evidence type="ECO:0000256" key="1">
    <source>
        <dbReference type="SAM" id="SignalP"/>
    </source>
</evidence>
<name>A0ABV2H771_9HYPH</name>
<protein>
    <recommendedName>
        <fullName evidence="4">CopL family metal-binding regulatory protein</fullName>
    </recommendedName>
</protein>
<organism evidence="2 3">
    <name type="scientific">Pseudorhizobium tarimense</name>
    <dbReference type="NCBI Taxonomy" id="1079109"/>
    <lineage>
        <taxon>Bacteria</taxon>
        <taxon>Pseudomonadati</taxon>
        <taxon>Pseudomonadota</taxon>
        <taxon>Alphaproteobacteria</taxon>
        <taxon>Hyphomicrobiales</taxon>
        <taxon>Rhizobiaceae</taxon>
        <taxon>Rhizobium/Agrobacterium group</taxon>
        <taxon>Pseudorhizobium</taxon>
    </lineage>
</organism>
<keyword evidence="3" id="KW-1185">Reference proteome</keyword>
<comment type="caution">
    <text evidence="2">The sequence shown here is derived from an EMBL/GenBank/DDBJ whole genome shotgun (WGS) entry which is preliminary data.</text>
</comment>
<proteinExistence type="predicted"/>
<evidence type="ECO:0008006" key="4">
    <source>
        <dbReference type="Google" id="ProtNLM"/>
    </source>
</evidence>
<sequence length="129" mass="13553">MLRDLANRIMVVFRLAVVVSLASYTMPNANAAMHGSAYPDATISIEAGHHGEAHSHGAKVLDADAGHHGDGGDAGKTAKDNCCQDFCFSIALPSPCQTSVMARASAVFGAFDESRVHGTRPSLHRPPNI</sequence>